<sequence length="792" mass="89122">MARELGRSQDVPGVAGTYSIIKTGARIPLRDATPQQEVARQLPNMKLPNNCEEQAEAKKKNLKDATTCIRRGRGKLSLPKVVIENTLEMNLRKKSLALPAYISTGALGDIRPARRMNKVQRLMEMSIVHKAEEETTCIQVYLKQVFQRAHFTVNSEQPRPRFLTKSPYVASYWNGIYCRSHISPAAFEVMSECDQKTNECIDIGYSREGSIEQRRNAKAGGNEIPRENPPTSDIVRHDSYMRNSGATPPGNRTRHSLECVHEGVMRGGGQGRHCRWRHSKATRTRPPETRLKAFRSVAPLTRVAGRLGWRPVPLSTSTYSSVIALSGFATPLPVAQLQTITTRRARSVGHAISCLTNVRWRVLTAVHMMPGRSVCAQLRTGRALVSPLLRTLLRSHLYLHANATPCSPLQEEMLNIAVLYVLEPASSLHWLLHRYGATPISDRTARDWGTQVRSVHLLAESYPFNVCPNNNKNFAGLYTPNKLQALRSTSSDMNQLQRRILTRVTNQLPTGKTMDTEPLYTAPGQGNCVPRRLPDTVVVCVGKPLPWRLREPTSTILKIEGPRRLGAAAEVMATDPTVYTHKSFIRRAERRAQVSSHLTKQTTGTSSGTSSPCEYWHSMRCDVYTPSPTRHTSAEYHSSQDEDVPDMCVESASVASIQREGWRRTKMAGALENCPHRYWVSAPPPLQRRVRFFLKREVLPKAKHPLPLHRPRTCFFGYLENCSVHTAPIPHLVNPRSRTLVQRILDSSECVNLSYLQQNKISQVPPIELYIPEAKYYPKSQSPDKIPTNFIS</sequence>
<gene>
    <name evidence="2" type="ORF">PR048_030222</name>
</gene>
<organism evidence="2 3">
    <name type="scientific">Dryococelus australis</name>
    <dbReference type="NCBI Taxonomy" id="614101"/>
    <lineage>
        <taxon>Eukaryota</taxon>
        <taxon>Metazoa</taxon>
        <taxon>Ecdysozoa</taxon>
        <taxon>Arthropoda</taxon>
        <taxon>Hexapoda</taxon>
        <taxon>Insecta</taxon>
        <taxon>Pterygota</taxon>
        <taxon>Neoptera</taxon>
        <taxon>Polyneoptera</taxon>
        <taxon>Phasmatodea</taxon>
        <taxon>Verophasmatodea</taxon>
        <taxon>Anareolatae</taxon>
        <taxon>Phasmatidae</taxon>
        <taxon>Eurycanthinae</taxon>
        <taxon>Dryococelus</taxon>
    </lineage>
</organism>
<evidence type="ECO:0000313" key="2">
    <source>
        <dbReference type="EMBL" id="KAJ8868683.1"/>
    </source>
</evidence>
<dbReference type="EMBL" id="JARBHB010000014">
    <property type="protein sequence ID" value="KAJ8868683.1"/>
    <property type="molecule type" value="Genomic_DNA"/>
</dbReference>
<comment type="caution">
    <text evidence="2">The sequence shown here is derived from an EMBL/GenBank/DDBJ whole genome shotgun (WGS) entry which is preliminary data.</text>
</comment>
<evidence type="ECO:0000256" key="1">
    <source>
        <dbReference type="SAM" id="MobiDB-lite"/>
    </source>
</evidence>
<proteinExistence type="predicted"/>
<dbReference type="Proteomes" id="UP001159363">
    <property type="component" value="Chromosome 13"/>
</dbReference>
<accession>A0ABQ9G8S5</accession>
<feature type="region of interest" description="Disordered" evidence="1">
    <location>
        <begin position="591"/>
        <end position="611"/>
    </location>
</feature>
<evidence type="ECO:0000313" key="3">
    <source>
        <dbReference type="Proteomes" id="UP001159363"/>
    </source>
</evidence>
<reference evidence="2 3" key="1">
    <citation type="submission" date="2023-02" db="EMBL/GenBank/DDBJ databases">
        <title>LHISI_Scaffold_Assembly.</title>
        <authorList>
            <person name="Stuart O.P."/>
            <person name="Cleave R."/>
            <person name="Magrath M.J.L."/>
            <person name="Mikheyev A.S."/>
        </authorList>
    </citation>
    <scope>NUCLEOTIDE SEQUENCE [LARGE SCALE GENOMIC DNA]</scope>
    <source>
        <strain evidence="2">Daus_M_001</strain>
        <tissue evidence="2">Leg muscle</tissue>
    </source>
</reference>
<protein>
    <submittedName>
        <fullName evidence="2">Uncharacterized protein</fullName>
    </submittedName>
</protein>
<keyword evidence="3" id="KW-1185">Reference proteome</keyword>
<name>A0ABQ9G8S5_9NEOP</name>
<feature type="region of interest" description="Disordered" evidence="1">
    <location>
        <begin position="215"/>
        <end position="254"/>
    </location>
</feature>
<feature type="compositionally biased region" description="Low complexity" evidence="1">
    <location>
        <begin position="602"/>
        <end position="611"/>
    </location>
</feature>